<evidence type="ECO:0000313" key="4">
    <source>
        <dbReference type="EMBL" id="MFA0788973.1"/>
    </source>
</evidence>
<dbReference type="InterPro" id="IPR001322">
    <property type="entry name" value="Lamin_tail_dom"/>
</dbReference>
<sequence length="949" mass="101709">MKEFGLAALAALGLPLMAAEVQASDLIISEYIEGSGNNKALEIFNGSETAIDLSDYAIQLFFNGADSVSANIALSGSLQSGAVFVLAHGSADTALLDQADQVYTSGLFNGDDAVALVGPNGFVDVIGQIGTDPGSQWGNSSLGTQNQTLVRNLDVGAGRNDGSNAFDPAQEWTSSGLNSFAHLGWHGADDGGNGGGDDHGGVELGACGDTATLISQVQGGGSASAFEGERHEIEAVVVGNFQDPNTGLAGFFLQEEDGDQDGLDTTSEGLFIHDNAFGVDVQFGDLVRVGGIVDEFYEFTELNQVDGVSICGSGYQVTAANVQMPFSSAEEQEQLEGMLVEFSQSLTVNGHYNLGRYGEVILSNGRLYIPTHNNRPGAAAAAQVEANALNQIILDDGSTVQNPEEMPYPASVLSASNTLRSGDTLQGLTGVMGYGFGAYRVHPVEVPQFSPVNFRDEAPILPGDGSLRVASFNVLNYFNGDGNGRGFPTARGADTLEEFERQRAKIISAILRMDADIVGLMEIENDGYGTDSAIQDLINGLNSSTSGQSYQFVQPDLTQLGDDEIAVGMIYRSDRVMPIGSTVTLQDYPFDLGNRQPLLQAFAELSSGEELAVVVNHFKSKGSCPNDGSLNGDQGDGQGCWNALRTQAADALVSWVDGDPTGTGIDRILVLGDLNSYAMENPISVLKGAGYTDLLEWYGAGKAYSYVYNGQSGYLDHALASPSLAPLVTAAVDWHINADEPRVLDYNTEYKSAEQQENLYSTGPYRASDHDPLIVELDLGAGNLAPTAEFHWESEGLLVSFIDNSRDMDGELVSWFWDFGDGASSTEQNPGHSFDSAGSYLVRLQVEDDRGVRSIQEQIVEVKEDLASLQAKFKLQRFFRWILVEDRSQYSGDNKLQYQWGFGDGVQRRGRWALHRYAQTGKYEITLTVSDSEGAEDSVSQEVNISLPR</sequence>
<feature type="chain" id="PRO_5045965390" evidence="1">
    <location>
        <begin position="24"/>
        <end position="949"/>
    </location>
</feature>
<dbReference type="PROSITE" id="PS50093">
    <property type="entry name" value="PKD"/>
    <property type="match status" value="2"/>
</dbReference>
<dbReference type="InterPro" id="IPR000601">
    <property type="entry name" value="PKD_dom"/>
</dbReference>
<keyword evidence="4" id="KW-0378">Hydrolase</keyword>
<dbReference type="EMBL" id="JBGMEL010000001">
    <property type="protein sequence ID" value="MFA0788973.1"/>
    <property type="molecule type" value="Genomic_DNA"/>
</dbReference>
<evidence type="ECO:0000256" key="1">
    <source>
        <dbReference type="SAM" id="SignalP"/>
    </source>
</evidence>
<dbReference type="Pfam" id="PF03372">
    <property type="entry name" value="Exo_endo_phos"/>
    <property type="match status" value="1"/>
</dbReference>
<dbReference type="CDD" id="cd00146">
    <property type="entry name" value="PKD"/>
    <property type="match status" value="2"/>
</dbReference>
<feature type="signal peptide" evidence="1">
    <location>
        <begin position="1"/>
        <end position="23"/>
    </location>
</feature>
<dbReference type="InterPro" id="IPR047971">
    <property type="entry name" value="ExeM-like"/>
</dbReference>
<evidence type="ECO:0000259" key="2">
    <source>
        <dbReference type="PROSITE" id="PS50093"/>
    </source>
</evidence>
<gene>
    <name evidence="4" type="ORF">ACCI51_00330</name>
</gene>
<dbReference type="InterPro" id="IPR013783">
    <property type="entry name" value="Ig-like_fold"/>
</dbReference>
<dbReference type="Pfam" id="PF18911">
    <property type="entry name" value="PKD_4"/>
    <property type="match status" value="2"/>
</dbReference>
<keyword evidence="4" id="KW-0540">Nuclease</keyword>
<dbReference type="RefSeq" id="WP_371842192.1">
    <property type="nucleotide sequence ID" value="NZ_JBGMEL010000001.1"/>
</dbReference>
<organism evidence="4 5">
    <name type="scientific">Microbulbifer echini</name>
    <dbReference type="NCBI Taxonomy" id="1529067"/>
    <lineage>
        <taxon>Bacteria</taxon>
        <taxon>Pseudomonadati</taxon>
        <taxon>Pseudomonadota</taxon>
        <taxon>Gammaproteobacteria</taxon>
        <taxon>Cellvibrionales</taxon>
        <taxon>Microbulbiferaceae</taxon>
        <taxon>Microbulbifer</taxon>
    </lineage>
</organism>
<dbReference type="NCBIfam" id="NF033681">
    <property type="entry name" value="ExeM_NucH_DNase"/>
    <property type="match status" value="1"/>
</dbReference>
<dbReference type="Gene3D" id="2.60.40.10">
    <property type="entry name" value="Immunoglobulins"/>
    <property type="match status" value="2"/>
</dbReference>
<dbReference type="InterPro" id="IPR035986">
    <property type="entry name" value="PKD_dom_sf"/>
</dbReference>
<keyword evidence="5" id="KW-1185">Reference proteome</keyword>
<dbReference type="InterPro" id="IPR005135">
    <property type="entry name" value="Endo/exonuclease/phosphatase"/>
</dbReference>
<dbReference type="CDD" id="cd10283">
    <property type="entry name" value="MnuA_DNase1-like"/>
    <property type="match status" value="1"/>
</dbReference>
<keyword evidence="1" id="KW-0732">Signal</keyword>
<dbReference type="SUPFAM" id="SSF49299">
    <property type="entry name" value="PKD domain"/>
    <property type="match status" value="2"/>
</dbReference>
<feature type="domain" description="PKD" evidence="2">
    <location>
        <begin position="891"/>
        <end position="949"/>
    </location>
</feature>
<dbReference type="GO" id="GO:0004519">
    <property type="term" value="F:endonuclease activity"/>
    <property type="evidence" value="ECO:0007669"/>
    <property type="project" value="UniProtKB-KW"/>
</dbReference>
<dbReference type="Gene3D" id="3.60.10.10">
    <property type="entry name" value="Endonuclease/exonuclease/phosphatase"/>
    <property type="match status" value="1"/>
</dbReference>
<dbReference type="PROSITE" id="PS51841">
    <property type="entry name" value="LTD"/>
    <property type="match status" value="1"/>
</dbReference>
<accession>A0ABV4NIU2</accession>
<name>A0ABV4NIU2_9GAMM</name>
<dbReference type="PANTHER" id="PTHR42834">
    <property type="entry name" value="ENDONUCLEASE/EXONUCLEASE/PHOSPHATASE FAMILY PROTEIN (AFU_ORTHOLOGUE AFUA_3G09210)"/>
    <property type="match status" value="1"/>
</dbReference>
<reference evidence="4 5" key="1">
    <citation type="submission" date="2024-08" db="EMBL/GenBank/DDBJ databases">
        <authorList>
            <person name="Ishaq N."/>
        </authorList>
    </citation>
    <scope>NUCLEOTIDE SEQUENCE [LARGE SCALE GENOMIC DNA]</scope>
    <source>
        <strain evidence="4 5">JCM 30400</strain>
    </source>
</reference>
<dbReference type="SMART" id="SM00089">
    <property type="entry name" value="PKD"/>
    <property type="match status" value="2"/>
</dbReference>
<keyword evidence="4" id="KW-0255">Endonuclease</keyword>
<dbReference type="Proteomes" id="UP001569414">
    <property type="component" value="Unassembled WGS sequence"/>
</dbReference>
<proteinExistence type="predicted"/>
<evidence type="ECO:0000313" key="5">
    <source>
        <dbReference type="Proteomes" id="UP001569414"/>
    </source>
</evidence>
<dbReference type="CDD" id="cd04486">
    <property type="entry name" value="YhcR_OBF_like"/>
    <property type="match status" value="1"/>
</dbReference>
<feature type="domain" description="PKD" evidence="2">
    <location>
        <begin position="810"/>
        <end position="869"/>
    </location>
</feature>
<dbReference type="PANTHER" id="PTHR42834:SF1">
    <property type="entry name" value="ENDONUCLEASE_EXONUCLEASE_PHOSPHATASE FAMILY PROTEIN (AFU_ORTHOLOGUE AFUA_3G09210)"/>
    <property type="match status" value="1"/>
</dbReference>
<evidence type="ECO:0000259" key="3">
    <source>
        <dbReference type="PROSITE" id="PS51841"/>
    </source>
</evidence>
<dbReference type="SUPFAM" id="SSF56219">
    <property type="entry name" value="DNase I-like"/>
    <property type="match status" value="1"/>
</dbReference>
<dbReference type="InterPro" id="IPR036691">
    <property type="entry name" value="Endo/exonu/phosph_ase_sf"/>
</dbReference>
<protein>
    <submittedName>
        <fullName evidence="4">ExeM/NucH family extracellular endonuclease</fullName>
    </submittedName>
</protein>
<dbReference type="Pfam" id="PF00932">
    <property type="entry name" value="LTD"/>
    <property type="match status" value="1"/>
</dbReference>
<feature type="domain" description="LTD" evidence="3">
    <location>
        <begin position="15"/>
        <end position="179"/>
    </location>
</feature>
<dbReference type="InterPro" id="IPR022409">
    <property type="entry name" value="PKD/Chitinase_dom"/>
</dbReference>
<comment type="caution">
    <text evidence="4">The sequence shown here is derived from an EMBL/GenBank/DDBJ whole genome shotgun (WGS) entry which is preliminary data.</text>
</comment>